<feature type="region of interest" description="Disordered" evidence="7">
    <location>
        <begin position="382"/>
        <end position="404"/>
    </location>
</feature>
<dbReference type="AlphaFoldDB" id="A0AAD9L8X7"/>
<dbReference type="GO" id="GO:0000329">
    <property type="term" value="C:fungal-type vacuole membrane"/>
    <property type="evidence" value="ECO:0007669"/>
    <property type="project" value="TreeGrafter"/>
</dbReference>
<evidence type="ECO:0008006" key="11">
    <source>
        <dbReference type="Google" id="ProtNLM"/>
    </source>
</evidence>
<keyword evidence="4 8" id="KW-0812">Transmembrane</keyword>
<comment type="caution">
    <text evidence="9">The sequence shown here is derived from an EMBL/GenBank/DDBJ whole genome shotgun (WGS) entry which is preliminary data.</text>
</comment>
<feature type="transmembrane region" description="Helical" evidence="8">
    <location>
        <begin position="301"/>
        <end position="324"/>
    </location>
</feature>
<evidence type="ECO:0000313" key="10">
    <source>
        <dbReference type="Proteomes" id="UP001182556"/>
    </source>
</evidence>
<accession>A0AAD9L8X7</accession>
<evidence type="ECO:0000256" key="2">
    <source>
        <dbReference type="ARBA" id="ARBA00007863"/>
    </source>
</evidence>
<feature type="transmembrane region" description="Helical" evidence="8">
    <location>
        <begin position="356"/>
        <end position="377"/>
    </location>
</feature>
<feature type="transmembrane region" description="Helical" evidence="8">
    <location>
        <begin position="193"/>
        <end position="213"/>
    </location>
</feature>
<dbReference type="GO" id="GO:0022857">
    <property type="term" value="F:transmembrane transporter activity"/>
    <property type="evidence" value="ECO:0007669"/>
    <property type="project" value="InterPro"/>
</dbReference>
<feature type="transmembrane region" description="Helical" evidence="8">
    <location>
        <begin position="32"/>
        <end position="56"/>
    </location>
</feature>
<keyword evidence="3" id="KW-0813">Transport</keyword>
<keyword evidence="5 8" id="KW-1133">Transmembrane helix</keyword>
<feature type="region of interest" description="Disordered" evidence="7">
    <location>
        <begin position="1"/>
        <end position="22"/>
    </location>
</feature>
<dbReference type="Proteomes" id="UP001182556">
    <property type="component" value="Unassembled WGS sequence"/>
</dbReference>
<dbReference type="EMBL" id="JAODAN010000001">
    <property type="protein sequence ID" value="KAK1927621.1"/>
    <property type="molecule type" value="Genomic_DNA"/>
</dbReference>
<evidence type="ECO:0000256" key="4">
    <source>
        <dbReference type="ARBA" id="ARBA00022692"/>
    </source>
</evidence>
<gene>
    <name evidence="9" type="ORF">DB88DRAFT_478687</name>
</gene>
<comment type="similarity">
    <text evidence="2">Belongs to the SLC35F solute transporter family.</text>
</comment>
<comment type="subcellular location">
    <subcellularLocation>
        <location evidence="1">Membrane</location>
        <topology evidence="1">Multi-pass membrane protein</topology>
    </subcellularLocation>
</comment>
<evidence type="ECO:0000256" key="3">
    <source>
        <dbReference type="ARBA" id="ARBA00022448"/>
    </source>
</evidence>
<evidence type="ECO:0000256" key="6">
    <source>
        <dbReference type="ARBA" id="ARBA00023136"/>
    </source>
</evidence>
<proteinExistence type="inferred from homology"/>
<evidence type="ECO:0000256" key="7">
    <source>
        <dbReference type="SAM" id="MobiDB-lite"/>
    </source>
</evidence>
<protein>
    <recommendedName>
        <fullName evidence="11">EamA domain-containing protein</fullName>
    </recommendedName>
</protein>
<evidence type="ECO:0000256" key="8">
    <source>
        <dbReference type="SAM" id="Phobius"/>
    </source>
</evidence>
<name>A0AAD9L8X7_PAPLA</name>
<feature type="transmembrane region" description="Helical" evidence="8">
    <location>
        <begin position="161"/>
        <end position="181"/>
    </location>
</feature>
<dbReference type="PANTHER" id="PTHR23051">
    <property type="entry name" value="SOLUTE CARRIER FAMILY 35, MEMBER F5"/>
    <property type="match status" value="1"/>
</dbReference>
<feature type="compositionally biased region" description="Basic and acidic residues" evidence="7">
    <location>
        <begin position="395"/>
        <end position="404"/>
    </location>
</feature>
<sequence>MSLQGEREALLPPSAKMPRQAEQDKVRNQARFISGVALLLSVVFLWTLSNFITGALETGEGAWNKPFMITYLNTASFVFYLIPSYFKYRRQRQNDYLPVQTNEVPPPSPATYTTRISLDNANLVEAAPLPKLTVLETAKVAAWWSAVWFLGNWAVNAALAWTSVASTTILTSTSGFFTLALGRVFRVETLTRVKIFAAIASFLGVVLVTQSDSSLATASSGDSSYPDVPSNPILGDFAAIISSIAYAVYVVLLKVQLGDEDRADPILLLGFAGLYNVICLIPVFPLLHWTGVETFELPPTSTAWLICGINGLITLSSDYIYILAVLKTSPMLVTVGLSLTIPCALVGSLFVPSAAVSAITFTSLVGAVLVCLGFTMLGSEGWKKSQEPDGGVVRAEGRDVEAAQ</sequence>
<dbReference type="Pfam" id="PF06027">
    <property type="entry name" value="SLC35F"/>
    <property type="match status" value="1"/>
</dbReference>
<dbReference type="PANTHER" id="PTHR23051:SF0">
    <property type="entry name" value="SOLUTE CARRIER FAMILY 35 MEMBER F5"/>
    <property type="match status" value="1"/>
</dbReference>
<evidence type="ECO:0000313" key="9">
    <source>
        <dbReference type="EMBL" id="KAK1927621.1"/>
    </source>
</evidence>
<feature type="transmembrane region" description="Helical" evidence="8">
    <location>
        <begin position="233"/>
        <end position="253"/>
    </location>
</feature>
<keyword evidence="10" id="KW-1185">Reference proteome</keyword>
<evidence type="ECO:0000256" key="5">
    <source>
        <dbReference type="ARBA" id="ARBA00022989"/>
    </source>
</evidence>
<feature type="transmembrane region" description="Helical" evidence="8">
    <location>
        <begin position="138"/>
        <end position="155"/>
    </location>
</feature>
<evidence type="ECO:0000256" key="1">
    <source>
        <dbReference type="ARBA" id="ARBA00004141"/>
    </source>
</evidence>
<dbReference type="InterPro" id="IPR009262">
    <property type="entry name" value="SLC35_F1/F2/F6"/>
</dbReference>
<feature type="transmembrane region" description="Helical" evidence="8">
    <location>
        <begin position="331"/>
        <end position="350"/>
    </location>
</feature>
<organism evidence="9 10">
    <name type="scientific">Papiliotrema laurentii</name>
    <name type="common">Cryptococcus laurentii</name>
    <dbReference type="NCBI Taxonomy" id="5418"/>
    <lineage>
        <taxon>Eukaryota</taxon>
        <taxon>Fungi</taxon>
        <taxon>Dikarya</taxon>
        <taxon>Basidiomycota</taxon>
        <taxon>Agaricomycotina</taxon>
        <taxon>Tremellomycetes</taxon>
        <taxon>Tremellales</taxon>
        <taxon>Rhynchogastremaceae</taxon>
        <taxon>Papiliotrema</taxon>
    </lineage>
</organism>
<feature type="transmembrane region" description="Helical" evidence="8">
    <location>
        <begin position="265"/>
        <end position="289"/>
    </location>
</feature>
<feature type="transmembrane region" description="Helical" evidence="8">
    <location>
        <begin position="68"/>
        <end position="86"/>
    </location>
</feature>
<keyword evidence="6 8" id="KW-0472">Membrane</keyword>
<reference evidence="9" key="1">
    <citation type="submission" date="2023-02" db="EMBL/GenBank/DDBJ databases">
        <title>Identification and recombinant expression of a fungal hydrolase from Papiliotrema laurentii that hydrolyzes apple cutin and clears colloidal polyester polyurethane.</title>
        <authorList>
            <consortium name="DOE Joint Genome Institute"/>
            <person name="Roman V.A."/>
            <person name="Bojanowski C."/>
            <person name="Crable B.R."/>
            <person name="Wagner D.N."/>
            <person name="Hung C.S."/>
            <person name="Nadeau L.J."/>
            <person name="Schratz L."/>
            <person name="Haridas S."/>
            <person name="Pangilinan J."/>
            <person name="Lipzen A."/>
            <person name="Na H."/>
            <person name="Yan M."/>
            <person name="Ng V."/>
            <person name="Grigoriev I.V."/>
            <person name="Spatafora J.W."/>
            <person name="Barlow D."/>
            <person name="Biffinger J."/>
            <person name="Kelley-Loughnane N."/>
            <person name="Varaljay V.A."/>
            <person name="Crookes-Goodson W.J."/>
        </authorList>
    </citation>
    <scope>NUCLEOTIDE SEQUENCE</scope>
    <source>
        <strain evidence="9">5307AH</strain>
    </source>
</reference>